<dbReference type="SUPFAM" id="SSF51445">
    <property type="entry name" value="(Trans)glycosidases"/>
    <property type="match status" value="1"/>
</dbReference>
<dbReference type="InterPro" id="IPR036881">
    <property type="entry name" value="Glyco_hydro_3_C_sf"/>
</dbReference>
<dbReference type="InterPro" id="IPR001764">
    <property type="entry name" value="Glyco_hydro_3_N"/>
</dbReference>
<evidence type="ECO:0000256" key="1">
    <source>
        <dbReference type="ARBA" id="ARBA00005336"/>
    </source>
</evidence>
<dbReference type="FunFam" id="3.40.50.1700:FF:000001">
    <property type="entry name" value="probable beta-D-xylosidase 2"/>
    <property type="match status" value="1"/>
</dbReference>
<organism evidence="7 8">
    <name type="scientific">Physcomitrium patens</name>
    <name type="common">Spreading-leaved earth moss</name>
    <name type="synonym">Physcomitrella patens</name>
    <dbReference type="NCBI Taxonomy" id="3218"/>
    <lineage>
        <taxon>Eukaryota</taxon>
        <taxon>Viridiplantae</taxon>
        <taxon>Streptophyta</taxon>
        <taxon>Embryophyta</taxon>
        <taxon>Bryophyta</taxon>
        <taxon>Bryophytina</taxon>
        <taxon>Bryopsida</taxon>
        <taxon>Funariidae</taxon>
        <taxon>Funariales</taxon>
        <taxon>Funariaceae</taxon>
        <taxon>Physcomitrium</taxon>
    </lineage>
</organism>
<dbReference type="SUPFAM" id="SSF52279">
    <property type="entry name" value="Beta-D-glucan exohydrolase, C-terminal domain"/>
    <property type="match status" value="1"/>
</dbReference>
<dbReference type="Pfam" id="PF00933">
    <property type="entry name" value="Glyco_hydro_3"/>
    <property type="match status" value="1"/>
</dbReference>
<dbReference type="SMART" id="SM01217">
    <property type="entry name" value="Fn3_like"/>
    <property type="match status" value="1"/>
</dbReference>
<dbReference type="FunFam" id="3.20.20.300:FF:000029">
    <property type="entry name" value="Auxin-induced beta-glucosidase"/>
    <property type="match status" value="1"/>
</dbReference>
<dbReference type="GO" id="GO:0009044">
    <property type="term" value="F:xylan 1,4-beta-xylosidase activity"/>
    <property type="evidence" value="ECO:0000318"/>
    <property type="project" value="GO_Central"/>
</dbReference>
<dbReference type="GO" id="GO:0046556">
    <property type="term" value="F:alpha-L-arabinofuranosidase activity"/>
    <property type="evidence" value="ECO:0000318"/>
    <property type="project" value="GO_Central"/>
</dbReference>
<name>A0A7I4C4H9_PHYPA</name>
<gene>
    <name evidence="7" type="primary">LOC112272943</name>
</gene>
<dbReference type="InterPro" id="IPR036962">
    <property type="entry name" value="Glyco_hydro_3_N_sf"/>
</dbReference>
<dbReference type="Gramene" id="Pp3c20_10930V3.2">
    <property type="protein sequence ID" value="Pp3c20_10930V3.2"/>
    <property type="gene ID" value="Pp3c20_10930"/>
</dbReference>
<dbReference type="InParanoid" id="A0A7I4C4H9"/>
<reference evidence="7 8" key="2">
    <citation type="journal article" date="2018" name="Plant J.">
        <title>The Physcomitrella patens chromosome-scale assembly reveals moss genome structure and evolution.</title>
        <authorList>
            <person name="Lang D."/>
            <person name="Ullrich K.K."/>
            <person name="Murat F."/>
            <person name="Fuchs J."/>
            <person name="Jenkins J."/>
            <person name="Haas F.B."/>
            <person name="Piednoel M."/>
            <person name="Gundlach H."/>
            <person name="Van Bel M."/>
            <person name="Meyberg R."/>
            <person name="Vives C."/>
            <person name="Morata J."/>
            <person name="Symeonidi A."/>
            <person name="Hiss M."/>
            <person name="Muchero W."/>
            <person name="Kamisugi Y."/>
            <person name="Saleh O."/>
            <person name="Blanc G."/>
            <person name="Decker E.L."/>
            <person name="van Gessel N."/>
            <person name="Grimwood J."/>
            <person name="Hayes R.D."/>
            <person name="Graham S.W."/>
            <person name="Gunter L.E."/>
            <person name="McDaniel S.F."/>
            <person name="Hoernstein S.N.W."/>
            <person name="Larsson A."/>
            <person name="Li F.W."/>
            <person name="Perroud P.F."/>
            <person name="Phillips J."/>
            <person name="Ranjan P."/>
            <person name="Rokshar D.S."/>
            <person name="Rothfels C.J."/>
            <person name="Schneider L."/>
            <person name="Shu S."/>
            <person name="Stevenson D.W."/>
            <person name="Thummler F."/>
            <person name="Tillich M."/>
            <person name="Villarreal Aguilar J.C."/>
            <person name="Widiez T."/>
            <person name="Wong G.K."/>
            <person name="Wymore A."/>
            <person name="Zhang Y."/>
            <person name="Zimmer A.D."/>
            <person name="Quatrano R.S."/>
            <person name="Mayer K.F.X."/>
            <person name="Goodstein D."/>
            <person name="Casacuberta J.M."/>
            <person name="Vandepoele K."/>
            <person name="Reski R."/>
            <person name="Cuming A.C."/>
            <person name="Tuskan G.A."/>
            <person name="Maumus F."/>
            <person name="Salse J."/>
            <person name="Schmutz J."/>
            <person name="Rensing S.A."/>
        </authorList>
    </citation>
    <scope>NUCLEOTIDE SEQUENCE [LARGE SCALE GENOMIC DNA]</scope>
    <source>
        <strain evidence="7 8">cv. Gransden 2004</strain>
    </source>
</reference>
<keyword evidence="8" id="KW-1185">Reference proteome</keyword>
<dbReference type="PANTHER" id="PTHR42721:SF3">
    <property type="entry name" value="BETA-D-XYLOSIDASE 5-RELATED"/>
    <property type="match status" value="1"/>
</dbReference>
<dbReference type="FunCoup" id="A0A7I4C4H9">
    <property type="interactions" value="343"/>
</dbReference>
<reference evidence="7 8" key="1">
    <citation type="journal article" date="2008" name="Science">
        <title>The Physcomitrella genome reveals evolutionary insights into the conquest of land by plants.</title>
        <authorList>
            <person name="Rensing S."/>
            <person name="Lang D."/>
            <person name="Zimmer A."/>
            <person name="Terry A."/>
            <person name="Salamov A."/>
            <person name="Shapiro H."/>
            <person name="Nishiyama T."/>
            <person name="Perroud P.-F."/>
            <person name="Lindquist E."/>
            <person name="Kamisugi Y."/>
            <person name="Tanahashi T."/>
            <person name="Sakakibara K."/>
            <person name="Fujita T."/>
            <person name="Oishi K."/>
            <person name="Shin-I T."/>
            <person name="Kuroki Y."/>
            <person name="Toyoda A."/>
            <person name="Suzuki Y."/>
            <person name="Hashimoto A."/>
            <person name="Yamaguchi K."/>
            <person name="Sugano A."/>
            <person name="Kohara Y."/>
            <person name="Fujiyama A."/>
            <person name="Anterola A."/>
            <person name="Aoki S."/>
            <person name="Ashton N."/>
            <person name="Barbazuk W.B."/>
            <person name="Barker E."/>
            <person name="Bennetzen J."/>
            <person name="Bezanilla M."/>
            <person name="Blankenship R."/>
            <person name="Cho S.H."/>
            <person name="Dutcher S."/>
            <person name="Estelle M."/>
            <person name="Fawcett J.A."/>
            <person name="Gundlach H."/>
            <person name="Hanada K."/>
            <person name="Heyl A."/>
            <person name="Hicks K.A."/>
            <person name="Hugh J."/>
            <person name="Lohr M."/>
            <person name="Mayer K."/>
            <person name="Melkozernov A."/>
            <person name="Murata T."/>
            <person name="Nelson D."/>
            <person name="Pils B."/>
            <person name="Prigge M."/>
            <person name="Reiss B."/>
            <person name="Renner T."/>
            <person name="Rombauts S."/>
            <person name="Rushton P."/>
            <person name="Sanderfoot A."/>
            <person name="Schween G."/>
            <person name="Shiu S.-H."/>
            <person name="Stueber K."/>
            <person name="Theodoulou F.L."/>
            <person name="Tu H."/>
            <person name="Van de Peer Y."/>
            <person name="Verrier P.J."/>
            <person name="Waters E."/>
            <person name="Wood A."/>
            <person name="Yang L."/>
            <person name="Cove D."/>
            <person name="Cuming A."/>
            <person name="Hasebe M."/>
            <person name="Lucas S."/>
            <person name="Mishler D.B."/>
            <person name="Reski R."/>
            <person name="Grigoriev I."/>
            <person name="Quatrano R.S."/>
            <person name="Boore J.L."/>
        </authorList>
    </citation>
    <scope>NUCLEOTIDE SEQUENCE [LARGE SCALE GENOMIC DNA]</scope>
    <source>
        <strain evidence="7 8">cv. Gransden 2004</strain>
    </source>
</reference>
<evidence type="ECO:0000259" key="6">
    <source>
        <dbReference type="SMART" id="SM01217"/>
    </source>
</evidence>
<dbReference type="GO" id="GO:0031222">
    <property type="term" value="P:arabinan catabolic process"/>
    <property type="evidence" value="ECO:0000318"/>
    <property type="project" value="GO_Central"/>
</dbReference>
<dbReference type="InterPro" id="IPR013783">
    <property type="entry name" value="Ig-like_fold"/>
</dbReference>
<dbReference type="Pfam" id="PF14310">
    <property type="entry name" value="Fn3-like"/>
    <property type="match status" value="1"/>
</dbReference>
<dbReference type="Gene3D" id="3.40.50.1700">
    <property type="entry name" value="Glycoside hydrolase family 3 C-terminal domain"/>
    <property type="match status" value="1"/>
</dbReference>
<dbReference type="EMBL" id="ABEU02000020">
    <property type="status" value="NOT_ANNOTATED_CDS"/>
    <property type="molecule type" value="Genomic_DNA"/>
</dbReference>
<dbReference type="Gene3D" id="2.60.40.10">
    <property type="entry name" value="Immunoglobulins"/>
    <property type="match status" value="1"/>
</dbReference>
<dbReference type="EnsemblPlants" id="Pp3c20_10930V3.2">
    <property type="protein sequence ID" value="Pp3c20_10930V3.2"/>
    <property type="gene ID" value="Pp3c20_10930"/>
</dbReference>
<dbReference type="Gene3D" id="3.20.20.300">
    <property type="entry name" value="Glycoside hydrolase, family 3, N-terminal domain"/>
    <property type="match status" value="1"/>
</dbReference>
<evidence type="ECO:0000256" key="2">
    <source>
        <dbReference type="ARBA" id="ARBA00022729"/>
    </source>
</evidence>
<sequence>MVPMARKIETLFPLQGRMCWLIIILLLQPFHKGAALEYACNFDKDDNLKSMRFCDTSLSDEIRVFDLVSRLTLEEKVTQLVNTASAIPRLSIPAYEWWQEGLHGVAHVSFGGSLPRATSFPLPILTTASFNKDLWNQIGQACVQHPSQTLSHLSLSMSNIHGIRMRTICVVVSTEARAFYNDGIAGLTYWSPVINIARDPRWGRIQETSGEDPYTTSAYATHFVQGMQEGDANSKRLKLSACCKHFTAYDVDNWEGIDRYHFDAKASEILLQTVTLQDLADTYNPPFQSCVQEGRSASLMCSYNKVNGVPTCANYDFLENTVRRAWGLNGYIVSDCDSVLVMHESTNYAPTTEDAAADALNAGLDLNCGDYLASYTEGAVAMGKVNASRVDNAVYNVFLVRMRLGMFDGNPANQEFGNIGVADVCTPAHQELAVEAARQGIVLLKNDGNILPLSKNINTAVIGPNANATHTMLGNYEGIPCQYITPLQGLVKFGSGDYHKVWFSEGCVNTACQQDDQISSAVSTAAVADAVVLVVGLSQVQESEALDRTSLLLPGYQQTLIDEVAGAAAGRPVVLVLMCAGPVDINFAKNDKRIQSILWVGYPGQSGGQAIAEVIFGAHNPGGKLPMSWYPEDYTKISMTNMNMRPDSRSNYPGRTYRFYTGEKIYDFGYGLSYTEYKHSFALAPTTVMTPSIHSQLCDPHQTSAGSSLPCSQAHQETCSSSNFDVHINVENIGAMAGNHTLLLFFTAPSAGKNGTPLKQLAAFDSVYIRSGSQEKVVLTLNPCQHLGTVAEDGTRMLEAGNHILSVGDAKHSLSVLFSDTSGARY</sequence>
<evidence type="ECO:0000313" key="8">
    <source>
        <dbReference type="Proteomes" id="UP000006727"/>
    </source>
</evidence>
<reference evidence="7" key="3">
    <citation type="submission" date="2020-12" db="UniProtKB">
        <authorList>
            <consortium name="EnsemblPlants"/>
        </authorList>
    </citation>
    <scope>IDENTIFICATION</scope>
</reference>
<proteinExistence type="inferred from homology"/>
<dbReference type="InterPro" id="IPR017853">
    <property type="entry name" value="GH"/>
</dbReference>
<dbReference type="AlphaFoldDB" id="A0A7I4C4H9"/>
<dbReference type="Proteomes" id="UP000006727">
    <property type="component" value="Chromosome 20"/>
</dbReference>
<evidence type="ECO:0000256" key="5">
    <source>
        <dbReference type="SAM" id="SignalP"/>
    </source>
</evidence>
<evidence type="ECO:0000313" key="7">
    <source>
        <dbReference type="EnsemblPlants" id="Pp3c20_10930V3.2"/>
    </source>
</evidence>
<accession>A0A7I4C4H9</accession>
<feature type="domain" description="Fibronectin type III-like" evidence="6">
    <location>
        <begin position="740"/>
        <end position="811"/>
    </location>
</feature>
<protein>
    <recommendedName>
        <fullName evidence="6">Fibronectin type III-like domain-containing protein</fullName>
    </recommendedName>
</protein>
<dbReference type="InterPro" id="IPR002772">
    <property type="entry name" value="Glyco_hydro_3_C"/>
</dbReference>
<evidence type="ECO:0000256" key="4">
    <source>
        <dbReference type="ARBA" id="ARBA00023295"/>
    </source>
</evidence>
<keyword evidence="3" id="KW-0378">Hydrolase</keyword>
<dbReference type="InterPro" id="IPR026891">
    <property type="entry name" value="Fn3-like"/>
</dbReference>
<feature type="chain" id="PRO_5029804158" description="Fibronectin type III-like domain-containing protein" evidence="5">
    <location>
        <begin position="36"/>
        <end position="826"/>
    </location>
</feature>
<dbReference type="InterPro" id="IPR044993">
    <property type="entry name" value="BXL"/>
</dbReference>
<comment type="similarity">
    <text evidence="1">Belongs to the glycosyl hydrolase 3 family.</text>
</comment>
<dbReference type="Pfam" id="PF01915">
    <property type="entry name" value="Glyco_hydro_3_C"/>
    <property type="match status" value="1"/>
</dbReference>
<keyword evidence="2 5" id="KW-0732">Signal</keyword>
<dbReference type="PANTHER" id="PTHR42721">
    <property type="entry name" value="SUGAR HYDROLASE-RELATED"/>
    <property type="match status" value="1"/>
</dbReference>
<feature type="signal peptide" evidence="5">
    <location>
        <begin position="1"/>
        <end position="35"/>
    </location>
</feature>
<keyword evidence="4" id="KW-0326">Glycosidase</keyword>
<dbReference type="GO" id="GO:0045493">
    <property type="term" value="P:xylan catabolic process"/>
    <property type="evidence" value="ECO:0000318"/>
    <property type="project" value="GO_Central"/>
</dbReference>
<evidence type="ECO:0000256" key="3">
    <source>
        <dbReference type="ARBA" id="ARBA00022801"/>
    </source>
</evidence>